<accession>A0ABX9DZJ9</accession>
<dbReference type="Pfam" id="PF09983">
    <property type="entry name" value="JetD_C"/>
    <property type="match status" value="1"/>
</dbReference>
<evidence type="ECO:0000313" key="3">
    <source>
        <dbReference type="Proteomes" id="UP000248714"/>
    </source>
</evidence>
<name>A0ABX9DZJ9_9PSEU</name>
<keyword evidence="3" id="KW-1185">Reference proteome</keyword>
<dbReference type="RefSeq" id="WP_112230383.1">
    <property type="nucleotide sequence ID" value="NZ_QLTT01000010.1"/>
</dbReference>
<organism evidence="2 3">
    <name type="scientific">Lentzea atacamensis</name>
    <dbReference type="NCBI Taxonomy" id="531938"/>
    <lineage>
        <taxon>Bacteria</taxon>
        <taxon>Bacillati</taxon>
        <taxon>Actinomycetota</taxon>
        <taxon>Actinomycetes</taxon>
        <taxon>Pseudonocardiales</taxon>
        <taxon>Pseudonocardiaceae</taxon>
        <taxon>Lentzea</taxon>
    </lineage>
</organism>
<protein>
    <submittedName>
        <fullName evidence="2">Uncharacterized protein DUF2220</fullName>
    </submittedName>
</protein>
<proteinExistence type="predicted"/>
<comment type="caution">
    <text evidence="2">The sequence shown here is derived from an EMBL/GenBank/DDBJ whole genome shotgun (WGS) entry which is preliminary data.</text>
</comment>
<sequence>MTDPNPDFPFGESAGRIEVPLPALPHDVAAFTVPKSASPGSPESYRVPRDRKGRVSVRRVDLLPRARAVPFALPASLSTKDLIWVLRTDAERRWPGMVTQFGDKAWQAAMELVRSGLGVLRCTVHGFDYRPQSFRLTEAWRAAADDYLKELTGRPDPDTARSELCALMQDVHELHGEQRLLAVVEPGSPLRVPSGSKCATTVWSVYEAAIRAACYWFATGGVDDPPTAKDIASHAFNDSKRWTPERAAAFANLVDMPFALAVREADVEVLMRGPLVWRVGSVVADARTSEPWIGVPAGGIRLVGTVDISAVRGVFVVENKDTFEQVCGLQEVVSRWLCVWGRGYASNPLAAVLSAFGKVPMAAWCDLDADGLSIIANLSARLDRTITPIGMDVALWQAGPFRKQTPQQLERGRKLAANIAASGPRLLQPIACEIAKTGDGREQESLHRQVLPTLGFQLRQLESSADEAP</sequence>
<dbReference type="InterPro" id="IPR024534">
    <property type="entry name" value="JetD_C"/>
</dbReference>
<dbReference type="InterPro" id="IPR036078">
    <property type="entry name" value="Spo11/TopoVI_A_sf"/>
</dbReference>
<dbReference type="Proteomes" id="UP000248714">
    <property type="component" value="Unassembled WGS sequence"/>
</dbReference>
<evidence type="ECO:0000259" key="1">
    <source>
        <dbReference type="Pfam" id="PF09983"/>
    </source>
</evidence>
<dbReference type="EMBL" id="QLTT01000010">
    <property type="protein sequence ID" value="RAS61280.1"/>
    <property type="molecule type" value="Genomic_DNA"/>
</dbReference>
<dbReference type="SUPFAM" id="SSF56726">
    <property type="entry name" value="DNA topoisomerase IV, alpha subunit"/>
    <property type="match status" value="1"/>
</dbReference>
<evidence type="ECO:0000313" key="2">
    <source>
        <dbReference type="EMBL" id="RAS61280.1"/>
    </source>
</evidence>
<feature type="domain" description="Wadjet protein JetD C-terminal" evidence="1">
    <location>
        <begin position="310"/>
        <end position="409"/>
    </location>
</feature>
<gene>
    <name evidence="2" type="ORF">C8D87_110228</name>
</gene>
<reference evidence="2 3" key="1">
    <citation type="submission" date="2018-06" db="EMBL/GenBank/DDBJ databases">
        <title>Genomic Encyclopedia of Type Strains, Phase IV (KMG-IV): sequencing the most valuable type-strain genomes for metagenomic binning, comparative biology and taxonomic classification.</title>
        <authorList>
            <person name="Goeker M."/>
        </authorList>
    </citation>
    <scope>NUCLEOTIDE SEQUENCE [LARGE SCALE GENOMIC DNA]</scope>
    <source>
        <strain evidence="2 3">DSM 45479</strain>
    </source>
</reference>